<evidence type="ECO:0000259" key="7">
    <source>
        <dbReference type="Pfam" id="PF17917"/>
    </source>
</evidence>
<evidence type="ECO:0000256" key="6">
    <source>
        <dbReference type="ARBA" id="ARBA00022918"/>
    </source>
</evidence>
<dbReference type="AlphaFoldDB" id="A0A9Q3EPQ1"/>
<dbReference type="GO" id="GO:0004519">
    <property type="term" value="F:endonuclease activity"/>
    <property type="evidence" value="ECO:0007669"/>
    <property type="project" value="UniProtKB-KW"/>
</dbReference>
<keyword evidence="2" id="KW-0548">Nucleotidyltransferase</keyword>
<keyword evidence="3" id="KW-0540">Nuclease</keyword>
<feature type="domain" description="Reverse transcriptase RNase H-like" evidence="7">
    <location>
        <begin position="5"/>
        <end position="90"/>
    </location>
</feature>
<dbReference type="GO" id="GO:0003964">
    <property type="term" value="F:RNA-directed DNA polymerase activity"/>
    <property type="evidence" value="ECO:0007669"/>
    <property type="project" value="UniProtKB-KW"/>
</dbReference>
<dbReference type="Pfam" id="PF17917">
    <property type="entry name" value="RT_RNaseH"/>
    <property type="match status" value="1"/>
</dbReference>
<keyword evidence="6" id="KW-0695">RNA-directed DNA polymerase</keyword>
<dbReference type="InterPro" id="IPR041373">
    <property type="entry name" value="RT_RNaseH"/>
</dbReference>
<evidence type="ECO:0000313" key="8">
    <source>
        <dbReference type="EMBL" id="MBW0524854.1"/>
    </source>
</evidence>
<dbReference type="OrthoDB" id="2283961at2759"/>
<evidence type="ECO:0000256" key="3">
    <source>
        <dbReference type="ARBA" id="ARBA00022722"/>
    </source>
</evidence>
<evidence type="ECO:0000256" key="2">
    <source>
        <dbReference type="ARBA" id="ARBA00022695"/>
    </source>
</evidence>
<proteinExistence type="predicted"/>
<name>A0A9Q3EPQ1_9BASI</name>
<dbReference type="InterPro" id="IPR036397">
    <property type="entry name" value="RNaseH_sf"/>
</dbReference>
<evidence type="ECO:0000256" key="5">
    <source>
        <dbReference type="ARBA" id="ARBA00022801"/>
    </source>
</evidence>
<dbReference type="PANTHER" id="PTHR37984">
    <property type="entry name" value="PROTEIN CBG26694"/>
    <property type="match status" value="1"/>
</dbReference>
<evidence type="ECO:0000256" key="1">
    <source>
        <dbReference type="ARBA" id="ARBA00022679"/>
    </source>
</evidence>
<organism evidence="8 9">
    <name type="scientific">Austropuccinia psidii MF-1</name>
    <dbReference type="NCBI Taxonomy" id="1389203"/>
    <lineage>
        <taxon>Eukaryota</taxon>
        <taxon>Fungi</taxon>
        <taxon>Dikarya</taxon>
        <taxon>Basidiomycota</taxon>
        <taxon>Pucciniomycotina</taxon>
        <taxon>Pucciniomycetes</taxon>
        <taxon>Pucciniales</taxon>
        <taxon>Sphaerophragmiaceae</taxon>
        <taxon>Austropuccinia</taxon>
    </lineage>
</organism>
<dbReference type="Gene3D" id="3.30.420.10">
    <property type="entry name" value="Ribonuclease H-like superfamily/Ribonuclease H"/>
    <property type="match status" value="1"/>
</dbReference>
<evidence type="ECO:0000256" key="4">
    <source>
        <dbReference type="ARBA" id="ARBA00022759"/>
    </source>
</evidence>
<reference evidence="8" key="1">
    <citation type="submission" date="2021-03" db="EMBL/GenBank/DDBJ databases">
        <title>Draft genome sequence of rust myrtle Austropuccinia psidii MF-1, a brazilian biotype.</title>
        <authorList>
            <person name="Quecine M.C."/>
            <person name="Pachon D.M.R."/>
            <person name="Bonatelli M.L."/>
            <person name="Correr F.H."/>
            <person name="Franceschini L.M."/>
            <person name="Leite T.F."/>
            <person name="Margarido G.R.A."/>
            <person name="Almeida C.A."/>
            <person name="Ferrarezi J.A."/>
            <person name="Labate C.A."/>
        </authorList>
    </citation>
    <scope>NUCLEOTIDE SEQUENCE</scope>
    <source>
        <strain evidence="8">MF-1</strain>
    </source>
</reference>
<sequence>MLPHFELPSKLYIDAPLSKGLGEALQQRQIVDGEPREGIICHLCRKLKGSEAIYEETLKEFLFLLWFLENLKYYLEATCGIPQIIISDRKPQLTSKLWTNLYDIIGTKLSLATAYHSKVCIPAERMIQSMEDIIRIFRSYGIQYEDHEGYNHDWVTLSPANLAHKTRKSFTTEKSPSLI</sequence>
<keyword evidence="1" id="KW-0808">Transferase</keyword>
<dbReference type="SUPFAM" id="SSF53098">
    <property type="entry name" value="Ribonuclease H-like"/>
    <property type="match status" value="1"/>
</dbReference>
<keyword evidence="9" id="KW-1185">Reference proteome</keyword>
<dbReference type="GO" id="GO:0016787">
    <property type="term" value="F:hydrolase activity"/>
    <property type="evidence" value="ECO:0007669"/>
    <property type="project" value="UniProtKB-KW"/>
</dbReference>
<dbReference type="Proteomes" id="UP000765509">
    <property type="component" value="Unassembled WGS sequence"/>
</dbReference>
<dbReference type="EMBL" id="AVOT02031343">
    <property type="protein sequence ID" value="MBW0524854.1"/>
    <property type="molecule type" value="Genomic_DNA"/>
</dbReference>
<evidence type="ECO:0000313" key="9">
    <source>
        <dbReference type="Proteomes" id="UP000765509"/>
    </source>
</evidence>
<dbReference type="PANTHER" id="PTHR37984:SF5">
    <property type="entry name" value="PROTEIN NYNRIN-LIKE"/>
    <property type="match status" value="1"/>
</dbReference>
<comment type="caution">
    <text evidence="8">The sequence shown here is derived from an EMBL/GenBank/DDBJ whole genome shotgun (WGS) entry which is preliminary data.</text>
</comment>
<dbReference type="GO" id="GO:0003676">
    <property type="term" value="F:nucleic acid binding"/>
    <property type="evidence" value="ECO:0007669"/>
    <property type="project" value="InterPro"/>
</dbReference>
<keyword evidence="4" id="KW-0255">Endonuclease</keyword>
<protein>
    <recommendedName>
        <fullName evidence="7">Reverse transcriptase RNase H-like domain-containing protein</fullName>
    </recommendedName>
</protein>
<gene>
    <name evidence="8" type="ORF">O181_064569</name>
</gene>
<dbReference type="InterPro" id="IPR050951">
    <property type="entry name" value="Retrovirus_Pol_polyprotein"/>
</dbReference>
<keyword evidence="5" id="KW-0378">Hydrolase</keyword>
<accession>A0A9Q3EPQ1</accession>
<dbReference type="InterPro" id="IPR012337">
    <property type="entry name" value="RNaseH-like_sf"/>
</dbReference>